<evidence type="ECO:0000256" key="2">
    <source>
        <dbReference type="ARBA" id="ARBA00023015"/>
    </source>
</evidence>
<evidence type="ECO:0000259" key="6">
    <source>
        <dbReference type="PROSITE" id="PS50043"/>
    </source>
</evidence>
<evidence type="ECO:0000256" key="1">
    <source>
        <dbReference type="ARBA" id="ARBA00022553"/>
    </source>
</evidence>
<dbReference type="Proteomes" id="UP000763557">
    <property type="component" value="Unassembled WGS sequence"/>
</dbReference>
<dbReference type="InterPro" id="IPR039420">
    <property type="entry name" value="WalR-like"/>
</dbReference>
<dbReference type="SUPFAM" id="SSF46894">
    <property type="entry name" value="C-terminal effector domain of the bipartite response regulators"/>
    <property type="match status" value="1"/>
</dbReference>
<comment type="caution">
    <text evidence="8">The sequence shown here is derived from an EMBL/GenBank/DDBJ whole genome shotgun (WGS) entry which is preliminary data.</text>
</comment>
<sequence length="226" mass="24160">MATVARVTTSVLIVDDDPLVRAGLVMMLGGAPDITVVGEAKDGTEVMPLVDRHAPDVVLMDIRMPAMDGLSATEVLRARADAPEVIILTTFDADAHVLRALRAGAAGFLLKDTPPGEIVDAVRRVAQGSPVLSPAVTRRLIDRVAETDYDRRRLDARDRLALLSEREREVAVAVGHGKSNAEIAASLYLSVPTVKTHVSSVLTKLDLNNRVQIALLVHDAGLLDGQ</sequence>
<dbReference type="InterPro" id="IPR058245">
    <property type="entry name" value="NreC/VraR/RcsB-like_REC"/>
</dbReference>
<dbReference type="InterPro" id="IPR016032">
    <property type="entry name" value="Sig_transdc_resp-reg_C-effctor"/>
</dbReference>
<reference evidence="8 9" key="1">
    <citation type="submission" date="2020-01" db="EMBL/GenBank/DDBJ databases">
        <title>Kibdelosporangium persica a novel Actinomycetes from a hot desert in Iran.</title>
        <authorList>
            <person name="Safaei N."/>
            <person name="Zaburannyi N."/>
            <person name="Mueller R."/>
            <person name="Wink J."/>
        </authorList>
    </citation>
    <scope>NUCLEOTIDE SEQUENCE [LARGE SCALE GENOMIC DNA]</scope>
    <source>
        <strain evidence="8 9">4NS15</strain>
    </source>
</reference>
<keyword evidence="2" id="KW-0805">Transcription regulation</keyword>
<dbReference type="PROSITE" id="PS50110">
    <property type="entry name" value="RESPONSE_REGULATORY"/>
    <property type="match status" value="1"/>
</dbReference>
<dbReference type="PANTHER" id="PTHR43214">
    <property type="entry name" value="TWO-COMPONENT RESPONSE REGULATOR"/>
    <property type="match status" value="1"/>
</dbReference>
<accession>A0ABX2F0I1</accession>
<evidence type="ECO:0000259" key="7">
    <source>
        <dbReference type="PROSITE" id="PS50110"/>
    </source>
</evidence>
<evidence type="ECO:0000256" key="4">
    <source>
        <dbReference type="ARBA" id="ARBA00023163"/>
    </source>
</evidence>
<proteinExistence type="predicted"/>
<keyword evidence="9" id="KW-1185">Reference proteome</keyword>
<dbReference type="InterPro" id="IPR011006">
    <property type="entry name" value="CheY-like_superfamily"/>
</dbReference>
<evidence type="ECO:0000313" key="8">
    <source>
        <dbReference type="EMBL" id="NRN64516.1"/>
    </source>
</evidence>
<dbReference type="SMART" id="SM00448">
    <property type="entry name" value="REC"/>
    <property type="match status" value="1"/>
</dbReference>
<dbReference type="Gene3D" id="3.40.50.2300">
    <property type="match status" value="1"/>
</dbReference>
<keyword evidence="4" id="KW-0804">Transcription</keyword>
<feature type="domain" description="HTH luxR-type" evidence="6">
    <location>
        <begin position="156"/>
        <end position="221"/>
    </location>
</feature>
<gene>
    <name evidence="8" type="ORF">GC106_17220</name>
</gene>
<organism evidence="8 9">
    <name type="scientific">Kibdelosporangium persicum</name>
    <dbReference type="NCBI Taxonomy" id="2698649"/>
    <lineage>
        <taxon>Bacteria</taxon>
        <taxon>Bacillati</taxon>
        <taxon>Actinomycetota</taxon>
        <taxon>Actinomycetes</taxon>
        <taxon>Pseudonocardiales</taxon>
        <taxon>Pseudonocardiaceae</taxon>
        <taxon>Kibdelosporangium</taxon>
    </lineage>
</organism>
<protein>
    <submittedName>
        <fullName evidence="8">Response regulator transcription factor</fullName>
    </submittedName>
</protein>
<evidence type="ECO:0000256" key="5">
    <source>
        <dbReference type="PROSITE-ProRule" id="PRU00169"/>
    </source>
</evidence>
<dbReference type="PROSITE" id="PS00622">
    <property type="entry name" value="HTH_LUXR_1"/>
    <property type="match status" value="1"/>
</dbReference>
<dbReference type="CDD" id="cd17535">
    <property type="entry name" value="REC_NarL-like"/>
    <property type="match status" value="1"/>
</dbReference>
<dbReference type="Pfam" id="PF00072">
    <property type="entry name" value="Response_reg"/>
    <property type="match status" value="1"/>
</dbReference>
<dbReference type="CDD" id="cd06170">
    <property type="entry name" value="LuxR_C_like"/>
    <property type="match status" value="1"/>
</dbReference>
<evidence type="ECO:0000313" key="9">
    <source>
        <dbReference type="Proteomes" id="UP000763557"/>
    </source>
</evidence>
<dbReference type="PRINTS" id="PR00038">
    <property type="entry name" value="HTHLUXR"/>
</dbReference>
<feature type="domain" description="Response regulatory" evidence="7">
    <location>
        <begin position="10"/>
        <end position="126"/>
    </location>
</feature>
<dbReference type="SUPFAM" id="SSF52172">
    <property type="entry name" value="CheY-like"/>
    <property type="match status" value="1"/>
</dbReference>
<keyword evidence="3" id="KW-0238">DNA-binding</keyword>
<dbReference type="InterPro" id="IPR001789">
    <property type="entry name" value="Sig_transdc_resp-reg_receiver"/>
</dbReference>
<dbReference type="Pfam" id="PF00196">
    <property type="entry name" value="GerE"/>
    <property type="match status" value="1"/>
</dbReference>
<evidence type="ECO:0000256" key="3">
    <source>
        <dbReference type="ARBA" id="ARBA00023125"/>
    </source>
</evidence>
<dbReference type="InterPro" id="IPR000792">
    <property type="entry name" value="Tscrpt_reg_LuxR_C"/>
</dbReference>
<keyword evidence="1 5" id="KW-0597">Phosphoprotein</keyword>
<feature type="modified residue" description="4-aspartylphosphate" evidence="5">
    <location>
        <position position="61"/>
    </location>
</feature>
<dbReference type="PROSITE" id="PS50043">
    <property type="entry name" value="HTH_LUXR_2"/>
    <property type="match status" value="1"/>
</dbReference>
<name>A0ABX2F0I1_9PSEU</name>
<dbReference type="EMBL" id="JAAATY010000004">
    <property type="protein sequence ID" value="NRN64516.1"/>
    <property type="molecule type" value="Genomic_DNA"/>
</dbReference>
<dbReference type="RefSeq" id="WP_173126781.1">
    <property type="nucleotide sequence ID" value="NZ_CBCSGW010000097.1"/>
</dbReference>
<dbReference type="PANTHER" id="PTHR43214:SF24">
    <property type="entry name" value="TRANSCRIPTIONAL REGULATORY PROTEIN NARL-RELATED"/>
    <property type="match status" value="1"/>
</dbReference>
<dbReference type="SMART" id="SM00421">
    <property type="entry name" value="HTH_LUXR"/>
    <property type="match status" value="1"/>
</dbReference>